<dbReference type="GO" id="GO:0005886">
    <property type="term" value="C:plasma membrane"/>
    <property type="evidence" value="ECO:0007669"/>
    <property type="project" value="UniProtKB-SubCell"/>
</dbReference>
<dbReference type="AlphaFoldDB" id="A4BQI7"/>
<protein>
    <recommendedName>
        <fullName evidence="17">Probable peptidoglycan glycosyltransferase FtsW</fullName>
        <shortName evidence="17">PGT</shortName>
        <ecNumber evidence="17">2.4.99.28</ecNumber>
    </recommendedName>
    <alternativeName>
        <fullName evidence="17">Cell division protein FtsW</fullName>
    </alternativeName>
    <alternativeName>
        <fullName evidence="17">Cell wall polymerase</fullName>
    </alternativeName>
    <alternativeName>
        <fullName evidence="17">Peptidoglycan polymerase</fullName>
        <shortName evidence="17">PG polymerase</shortName>
    </alternativeName>
</protein>
<feature type="transmembrane region" description="Helical" evidence="17">
    <location>
        <begin position="157"/>
        <end position="176"/>
    </location>
</feature>
<comment type="pathway">
    <text evidence="2 17">Cell wall biogenesis; peptidoglycan biosynthesis.</text>
</comment>
<evidence type="ECO:0000256" key="12">
    <source>
        <dbReference type="ARBA" id="ARBA00023136"/>
    </source>
</evidence>
<evidence type="ECO:0000256" key="3">
    <source>
        <dbReference type="ARBA" id="ARBA00022475"/>
    </source>
</evidence>
<evidence type="ECO:0000256" key="13">
    <source>
        <dbReference type="ARBA" id="ARBA00023306"/>
    </source>
</evidence>
<name>A4BQI7_9GAMM</name>
<evidence type="ECO:0000256" key="5">
    <source>
        <dbReference type="ARBA" id="ARBA00022618"/>
    </source>
</evidence>
<dbReference type="NCBIfam" id="TIGR02614">
    <property type="entry name" value="ftsW"/>
    <property type="match status" value="1"/>
</dbReference>
<feature type="transmembrane region" description="Helical" evidence="17">
    <location>
        <begin position="26"/>
        <end position="52"/>
    </location>
</feature>
<dbReference type="InterPro" id="IPR013437">
    <property type="entry name" value="FtsW"/>
</dbReference>
<comment type="function">
    <text evidence="17">Peptidoglycan polymerase that is essential for cell division.</text>
</comment>
<evidence type="ECO:0000256" key="1">
    <source>
        <dbReference type="ARBA" id="ARBA00004651"/>
    </source>
</evidence>
<evidence type="ECO:0000256" key="2">
    <source>
        <dbReference type="ARBA" id="ARBA00004752"/>
    </source>
</evidence>
<dbReference type="HOGENOM" id="CLU_029243_1_1_6"/>
<dbReference type="GO" id="GO:0015648">
    <property type="term" value="F:lipid-linked peptidoglycan transporter activity"/>
    <property type="evidence" value="ECO:0007669"/>
    <property type="project" value="TreeGrafter"/>
</dbReference>
<feature type="transmembrane region" description="Helical" evidence="17">
    <location>
        <begin position="360"/>
        <end position="379"/>
    </location>
</feature>
<evidence type="ECO:0000256" key="16">
    <source>
        <dbReference type="ARBA" id="ARBA00049902"/>
    </source>
</evidence>
<dbReference type="GO" id="GO:0071555">
    <property type="term" value="P:cell wall organization"/>
    <property type="evidence" value="ECO:0007669"/>
    <property type="project" value="UniProtKB-KW"/>
</dbReference>
<evidence type="ECO:0000313" key="19">
    <source>
        <dbReference type="Proteomes" id="UP000003374"/>
    </source>
</evidence>
<dbReference type="InterPro" id="IPR001182">
    <property type="entry name" value="FtsW/RodA"/>
</dbReference>
<evidence type="ECO:0000256" key="9">
    <source>
        <dbReference type="ARBA" id="ARBA00022960"/>
    </source>
</evidence>
<dbReference type="GO" id="GO:0043093">
    <property type="term" value="P:FtsZ-dependent cytokinesis"/>
    <property type="evidence" value="ECO:0007669"/>
    <property type="project" value="UniProtKB-UniRule"/>
</dbReference>
<keyword evidence="7 17" id="KW-0808">Transferase</keyword>
<dbReference type="GO" id="GO:0032153">
    <property type="term" value="C:cell division site"/>
    <property type="evidence" value="ECO:0007669"/>
    <property type="project" value="UniProtKB-UniRule"/>
</dbReference>
<evidence type="ECO:0000256" key="10">
    <source>
        <dbReference type="ARBA" id="ARBA00022984"/>
    </source>
</evidence>
<evidence type="ECO:0000256" key="17">
    <source>
        <dbReference type="HAMAP-Rule" id="MF_00913"/>
    </source>
</evidence>
<evidence type="ECO:0000256" key="6">
    <source>
        <dbReference type="ARBA" id="ARBA00022676"/>
    </source>
</evidence>
<feature type="transmembrane region" description="Helical" evidence="17">
    <location>
        <begin position="282"/>
        <end position="306"/>
    </location>
</feature>
<accession>A4BQI7</accession>
<dbReference type="UniPathway" id="UPA00219"/>
<feature type="transmembrane region" description="Helical" evidence="17">
    <location>
        <begin position="64"/>
        <end position="82"/>
    </location>
</feature>
<dbReference type="GO" id="GO:0009252">
    <property type="term" value="P:peptidoglycan biosynthetic process"/>
    <property type="evidence" value="ECO:0007669"/>
    <property type="project" value="UniProtKB-UniRule"/>
</dbReference>
<dbReference type="HAMAP" id="MF_00913">
    <property type="entry name" value="PGT_FtsW_proteobact"/>
    <property type="match status" value="1"/>
</dbReference>
<feature type="transmembrane region" description="Helical" evidence="17">
    <location>
        <begin position="94"/>
        <end position="116"/>
    </location>
</feature>
<feature type="transmembrane region" description="Helical" evidence="17">
    <location>
        <begin position="327"/>
        <end position="348"/>
    </location>
</feature>
<evidence type="ECO:0000313" key="18">
    <source>
        <dbReference type="EMBL" id="EAR21837.1"/>
    </source>
</evidence>
<dbReference type="OrthoDB" id="9768187at2"/>
<keyword evidence="14 17" id="KW-0961">Cell wall biogenesis/degradation</keyword>
<evidence type="ECO:0000256" key="14">
    <source>
        <dbReference type="ARBA" id="ARBA00023316"/>
    </source>
</evidence>
<organism evidence="18 19">
    <name type="scientific">Nitrococcus mobilis Nb-231</name>
    <dbReference type="NCBI Taxonomy" id="314278"/>
    <lineage>
        <taxon>Bacteria</taxon>
        <taxon>Pseudomonadati</taxon>
        <taxon>Pseudomonadota</taxon>
        <taxon>Gammaproteobacteria</taxon>
        <taxon>Chromatiales</taxon>
        <taxon>Ectothiorhodospiraceae</taxon>
        <taxon>Nitrococcus</taxon>
    </lineage>
</organism>
<dbReference type="Pfam" id="PF01098">
    <property type="entry name" value="FTSW_RODA_SPOVE"/>
    <property type="match status" value="1"/>
</dbReference>
<keyword evidence="5 17" id="KW-0132">Cell division</keyword>
<evidence type="ECO:0000256" key="4">
    <source>
        <dbReference type="ARBA" id="ARBA00022519"/>
    </source>
</evidence>
<dbReference type="RefSeq" id="WP_005000413.1">
    <property type="nucleotide sequence ID" value="NZ_CH672427.1"/>
</dbReference>
<comment type="subcellular location">
    <subcellularLocation>
        <location evidence="17">Cell inner membrane</location>
        <topology evidence="17">Multi-pass membrane protein</topology>
    </subcellularLocation>
    <subcellularLocation>
        <location evidence="1">Cell membrane</location>
        <topology evidence="1">Multi-pass membrane protein</topology>
    </subcellularLocation>
    <text evidence="17">Localizes to the division septum.</text>
</comment>
<dbReference type="Proteomes" id="UP000003374">
    <property type="component" value="Unassembled WGS sequence"/>
</dbReference>
<comment type="similarity">
    <text evidence="15 17">Belongs to the SEDS family. FtsW subfamily.</text>
</comment>
<dbReference type="STRING" id="314278.NB231_05601"/>
<feature type="transmembrane region" description="Helical" evidence="17">
    <location>
        <begin position="182"/>
        <end position="201"/>
    </location>
</feature>
<dbReference type="PANTHER" id="PTHR30474">
    <property type="entry name" value="CELL CYCLE PROTEIN"/>
    <property type="match status" value="1"/>
</dbReference>
<comment type="caution">
    <text evidence="18">The sequence shown here is derived from an EMBL/GenBank/DDBJ whole genome shotgun (WGS) entry which is preliminary data.</text>
</comment>
<keyword evidence="4 17" id="KW-0997">Cell inner membrane</keyword>
<comment type="catalytic activity">
    <reaction evidence="16 17">
        <text>[GlcNAc-(1-&gt;4)-Mur2Ac(oyl-L-Ala-gamma-D-Glu-L-Lys-D-Ala-D-Ala)](n)-di-trans,octa-cis-undecaprenyl diphosphate + beta-D-GlcNAc-(1-&gt;4)-Mur2Ac(oyl-L-Ala-gamma-D-Glu-L-Lys-D-Ala-D-Ala)-di-trans,octa-cis-undecaprenyl diphosphate = [GlcNAc-(1-&gt;4)-Mur2Ac(oyl-L-Ala-gamma-D-Glu-L-Lys-D-Ala-D-Ala)](n+1)-di-trans,octa-cis-undecaprenyl diphosphate + di-trans,octa-cis-undecaprenyl diphosphate + H(+)</text>
        <dbReference type="Rhea" id="RHEA:23708"/>
        <dbReference type="Rhea" id="RHEA-COMP:9602"/>
        <dbReference type="Rhea" id="RHEA-COMP:9603"/>
        <dbReference type="ChEBI" id="CHEBI:15378"/>
        <dbReference type="ChEBI" id="CHEBI:58405"/>
        <dbReference type="ChEBI" id="CHEBI:60033"/>
        <dbReference type="ChEBI" id="CHEBI:78435"/>
        <dbReference type="EC" id="2.4.99.28"/>
    </reaction>
</comment>
<proteinExistence type="inferred from homology"/>
<keyword evidence="8 17" id="KW-0812">Transmembrane</keyword>
<gene>
    <name evidence="17" type="primary">ftsW</name>
    <name evidence="18" type="ORF">NB231_05601</name>
</gene>
<keyword evidence="19" id="KW-1185">Reference proteome</keyword>
<keyword evidence="10 17" id="KW-0573">Peptidoglycan synthesis</keyword>
<dbReference type="EMBL" id="AAOF01000005">
    <property type="protein sequence ID" value="EAR21837.1"/>
    <property type="molecule type" value="Genomic_DNA"/>
</dbReference>
<keyword evidence="9 17" id="KW-0133">Cell shape</keyword>
<evidence type="ECO:0000256" key="7">
    <source>
        <dbReference type="ARBA" id="ARBA00022679"/>
    </source>
</evidence>
<feature type="transmembrane region" description="Helical" evidence="17">
    <location>
        <begin position="122"/>
        <end position="145"/>
    </location>
</feature>
<dbReference type="InterPro" id="IPR018365">
    <property type="entry name" value="Cell_cycle_FtsW-rel_CS"/>
</dbReference>
<evidence type="ECO:0000256" key="15">
    <source>
        <dbReference type="ARBA" id="ARBA00038053"/>
    </source>
</evidence>
<keyword evidence="13 17" id="KW-0131">Cell cycle</keyword>
<dbReference type="GO" id="GO:0008360">
    <property type="term" value="P:regulation of cell shape"/>
    <property type="evidence" value="ECO:0007669"/>
    <property type="project" value="UniProtKB-KW"/>
</dbReference>
<dbReference type="PROSITE" id="PS00428">
    <property type="entry name" value="FTSW_RODA_SPOVE"/>
    <property type="match status" value="1"/>
</dbReference>
<keyword evidence="6 17" id="KW-0328">Glycosyltransferase</keyword>
<sequence length="401" mass="43313">MAETAANTVLRSARPRRREPALTANLDWTLCGVVLAVAALGLVMVASASVAVADRELGQPWFYLRRQGGYLLLAALLAWFVLRVPMIQWQRLGVVLLALGIGLLALVLLPGVGHSVNGSVRWLALGVFNLQVSELAKLCVFVYLAGYLVRRGEAVRATLRGLLIPFGVLALISLLLLLEPDFGAAVVLMATGLALLFIAGVSLWHFGLLLIPVAATGVALIVTEPYRWQRLTGFLNPWADPFHSGFQLTQSLIAIGRGQWLGVGLGNSVEKLFYLPEAHTDFLFAVLAEELGLLGVSVTIGLYGFVVWRAFRIATRAMALERRFGGYLAYAVGTWLGLQAFLNIGVNMGLLPTKGMTLPLMSYGGSSLVISVLLLTLLVRVDYENRVAAVSARTVAREHGL</sequence>
<keyword evidence="12 17" id="KW-0472">Membrane</keyword>
<feature type="transmembrane region" description="Helical" evidence="17">
    <location>
        <begin position="208"/>
        <end position="228"/>
    </location>
</feature>
<dbReference type="GO" id="GO:0008955">
    <property type="term" value="F:peptidoglycan glycosyltransferase activity"/>
    <property type="evidence" value="ECO:0007669"/>
    <property type="project" value="UniProtKB-UniRule"/>
</dbReference>
<keyword evidence="11 17" id="KW-1133">Transmembrane helix</keyword>
<dbReference type="EC" id="2.4.99.28" evidence="17"/>
<evidence type="ECO:0000256" key="11">
    <source>
        <dbReference type="ARBA" id="ARBA00022989"/>
    </source>
</evidence>
<keyword evidence="3 17" id="KW-1003">Cell membrane</keyword>
<reference evidence="18 19" key="1">
    <citation type="submission" date="2006-02" db="EMBL/GenBank/DDBJ databases">
        <authorList>
            <person name="Waterbury J."/>
            <person name="Ferriera S."/>
            <person name="Johnson J."/>
            <person name="Kravitz S."/>
            <person name="Halpern A."/>
            <person name="Remington K."/>
            <person name="Beeson K."/>
            <person name="Tran B."/>
            <person name="Rogers Y.-H."/>
            <person name="Friedman R."/>
            <person name="Venter J.C."/>
        </authorList>
    </citation>
    <scope>NUCLEOTIDE SEQUENCE [LARGE SCALE GENOMIC DNA]</scope>
    <source>
        <strain evidence="18 19">Nb-231</strain>
    </source>
</reference>
<dbReference type="PANTHER" id="PTHR30474:SF2">
    <property type="entry name" value="PEPTIDOGLYCAN GLYCOSYLTRANSFERASE FTSW-RELATED"/>
    <property type="match status" value="1"/>
</dbReference>
<dbReference type="eggNOG" id="COG0772">
    <property type="taxonomic scope" value="Bacteria"/>
</dbReference>
<evidence type="ECO:0000256" key="8">
    <source>
        <dbReference type="ARBA" id="ARBA00022692"/>
    </source>
</evidence>